<comment type="caution">
    <text evidence="3">The sequence shown here is derived from an EMBL/GenBank/DDBJ whole genome shotgun (WGS) entry which is preliminary data.</text>
</comment>
<dbReference type="AlphaFoldDB" id="A0A8J3K1K0"/>
<gene>
    <name evidence="3" type="ORF">Cch02nite_11980</name>
</gene>
<dbReference type="Proteomes" id="UP000619293">
    <property type="component" value="Unassembled WGS sequence"/>
</dbReference>
<keyword evidence="1" id="KW-0472">Membrane</keyword>
<feature type="transmembrane region" description="Helical" evidence="1">
    <location>
        <begin position="90"/>
        <end position="107"/>
    </location>
</feature>
<sequence length="123" mass="13106">MRRLLTTATLTAGLLLVASPAYAFAHNRVTNPWAHTILDVLTLAVVLSPIVTAFTWGPQHRGRMIALIALVQLPVAIIAFVPIIDPVLHAVLFVAALALTGTSLWLVRRTAAAPAVEAVADTR</sequence>
<dbReference type="RefSeq" id="WP_191839442.1">
    <property type="nucleotide sequence ID" value="NZ_BAAALB010000007.1"/>
</dbReference>
<protein>
    <recommendedName>
        <fullName evidence="5">SPW repeat-containing protein</fullName>
    </recommendedName>
</protein>
<keyword evidence="2" id="KW-0732">Signal</keyword>
<name>A0A8J3K1K0_9ACTN</name>
<accession>A0A8J3K1K0</accession>
<evidence type="ECO:0008006" key="5">
    <source>
        <dbReference type="Google" id="ProtNLM"/>
    </source>
</evidence>
<feature type="chain" id="PRO_5035254995" description="SPW repeat-containing protein" evidence="2">
    <location>
        <begin position="24"/>
        <end position="123"/>
    </location>
</feature>
<evidence type="ECO:0000256" key="2">
    <source>
        <dbReference type="SAM" id="SignalP"/>
    </source>
</evidence>
<evidence type="ECO:0000313" key="3">
    <source>
        <dbReference type="EMBL" id="GIF87754.1"/>
    </source>
</evidence>
<feature type="signal peptide" evidence="2">
    <location>
        <begin position="1"/>
        <end position="23"/>
    </location>
</feature>
<feature type="transmembrane region" description="Helical" evidence="1">
    <location>
        <begin position="33"/>
        <end position="57"/>
    </location>
</feature>
<dbReference type="EMBL" id="BONG01000005">
    <property type="protein sequence ID" value="GIF87754.1"/>
    <property type="molecule type" value="Genomic_DNA"/>
</dbReference>
<proteinExistence type="predicted"/>
<keyword evidence="1" id="KW-1133">Transmembrane helix</keyword>
<keyword evidence="1" id="KW-0812">Transmembrane</keyword>
<evidence type="ECO:0000256" key="1">
    <source>
        <dbReference type="SAM" id="Phobius"/>
    </source>
</evidence>
<reference evidence="3 4" key="1">
    <citation type="submission" date="2021-01" db="EMBL/GenBank/DDBJ databases">
        <title>Whole genome shotgun sequence of Catellatospora chokoriensis NBRC 107358.</title>
        <authorList>
            <person name="Komaki H."/>
            <person name="Tamura T."/>
        </authorList>
    </citation>
    <scope>NUCLEOTIDE SEQUENCE [LARGE SCALE GENOMIC DNA]</scope>
    <source>
        <strain evidence="3 4">NBRC 107358</strain>
    </source>
</reference>
<keyword evidence="4" id="KW-1185">Reference proteome</keyword>
<organism evidence="3 4">
    <name type="scientific">Catellatospora chokoriensis</name>
    <dbReference type="NCBI Taxonomy" id="310353"/>
    <lineage>
        <taxon>Bacteria</taxon>
        <taxon>Bacillati</taxon>
        <taxon>Actinomycetota</taxon>
        <taxon>Actinomycetes</taxon>
        <taxon>Micromonosporales</taxon>
        <taxon>Micromonosporaceae</taxon>
        <taxon>Catellatospora</taxon>
    </lineage>
</organism>
<evidence type="ECO:0000313" key="4">
    <source>
        <dbReference type="Proteomes" id="UP000619293"/>
    </source>
</evidence>
<feature type="transmembrane region" description="Helical" evidence="1">
    <location>
        <begin position="64"/>
        <end position="84"/>
    </location>
</feature>